<dbReference type="Proteomes" id="UP000288805">
    <property type="component" value="Unassembled WGS sequence"/>
</dbReference>
<dbReference type="OrthoDB" id="1166007at2759"/>
<feature type="domain" description="R13L1/DRL21-like LRR repeat region" evidence="1">
    <location>
        <begin position="35"/>
        <end position="152"/>
    </location>
</feature>
<evidence type="ECO:0000259" key="1">
    <source>
        <dbReference type="Pfam" id="PF25019"/>
    </source>
</evidence>
<dbReference type="PANTHER" id="PTHR47186:SF3">
    <property type="entry name" value="OS09G0267800 PROTEIN"/>
    <property type="match status" value="1"/>
</dbReference>
<proteinExistence type="predicted"/>
<dbReference type="EMBL" id="QGNW01000129">
    <property type="protein sequence ID" value="RVW93456.1"/>
    <property type="molecule type" value="Genomic_DNA"/>
</dbReference>
<reference evidence="2 3" key="1">
    <citation type="journal article" date="2018" name="PLoS Genet.">
        <title>Population sequencing reveals clonal diversity and ancestral inbreeding in the grapevine cultivar Chardonnay.</title>
        <authorList>
            <person name="Roach M.J."/>
            <person name="Johnson D.L."/>
            <person name="Bohlmann J."/>
            <person name="van Vuuren H.J."/>
            <person name="Jones S.J."/>
            <person name="Pretorius I.S."/>
            <person name="Schmidt S.A."/>
            <person name="Borneman A.R."/>
        </authorList>
    </citation>
    <scope>NUCLEOTIDE SEQUENCE [LARGE SCALE GENOMIC DNA]</scope>
    <source>
        <strain evidence="3">cv. Chardonnay</strain>
        <tissue evidence="2">Leaf</tissue>
    </source>
</reference>
<dbReference type="SUPFAM" id="SSF52058">
    <property type="entry name" value="L domain-like"/>
    <property type="match status" value="1"/>
</dbReference>
<sequence>MPCGIGELTLLQTLRVFIVGNRGGGFRDDHEIGRLSELKGLNNLKGELRIENLQNVRDVVVESRKANLKEKKYVQSLRLEWWYRGAQSSEDSESPMEGLQPHPNLKGYGGMRFPSWMMNENVECMEECSSKGPFFPSLENLNVNQMPKLKELWKRDLPPTHPPFSFPCLSRLQITYCHDLASLELPPSSLLSTIEITSCPQLTSLLLPPFPLLSQLGIEYCGDLAFLELHSSPLLSGLEIRQCCKLAPLLLHSSPLLTHLEINFCDELTSMELCSSPLLSKLKINGWAKLTSLQVSSLPSLKTLYRHNERTEVLRQLVLVSQSSLEMLCMNNMADMTSLPDELLQHVSTLQCLTIEHCCHLAALPHWIGCLTSLTQLNIYYCKHLTEKCREEIGEDWPKIAHIPHIRVEDHEAFS</sequence>
<comment type="caution">
    <text evidence="2">The sequence shown here is derived from an EMBL/GenBank/DDBJ whole genome shotgun (WGS) entry which is preliminary data.</text>
</comment>
<dbReference type="Gene3D" id="3.80.10.10">
    <property type="entry name" value="Ribonuclease Inhibitor"/>
    <property type="match status" value="2"/>
</dbReference>
<evidence type="ECO:0000313" key="2">
    <source>
        <dbReference type="EMBL" id="RVW93456.1"/>
    </source>
</evidence>
<dbReference type="Pfam" id="PF25019">
    <property type="entry name" value="LRR_R13L1-DRL21"/>
    <property type="match status" value="1"/>
</dbReference>
<dbReference type="InterPro" id="IPR056789">
    <property type="entry name" value="LRR_R13L1-DRL21"/>
</dbReference>
<organism evidence="2 3">
    <name type="scientific">Vitis vinifera</name>
    <name type="common">Grape</name>
    <dbReference type="NCBI Taxonomy" id="29760"/>
    <lineage>
        <taxon>Eukaryota</taxon>
        <taxon>Viridiplantae</taxon>
        <taxon>Streptophyta</taxon>
        <taxon>Embryophyta</taxon>
        <taxon>Tracheophyta</taxon>
        <taxon>Spermatophyta</taxon>
        <taxon>Magnoliopsida</taxon>
        <taxon>eudicotyledons</taxon>
        <taxon>Gunneridae</taxon>
        <taxon>Pentapetalae</taxon>
        <taxon>rosids</taxon>
        <taxon>Vitales</taxon>
        <taxon>Vitaceae</taxon>
        <taxon>Viteae</taxon>
        <taxon>Vitis</taxon>
    </lineage>
</organism>
<protein>
    <submittedName>
        <fullName evidence="2">Putative disease resistance protein RGA4</fullName>
    </submittedName>
</protein>
<dbReference type="PANTHER" id="PTHR47186">
    <property type="entry name" value="LEUCINE-RICH REPEAT-CONTAINING PROTEIN 57"/>
    <property type="match status" value="1"/>
</dbReference>
<evidence type="ECO:0000313" key="3">
    <source>
        <dbReference type="Proteomes" id="UP000288805"/>
    </source>
</evidence>
<name>A0A438I9R4_VITVI</name>
<dbReference type="AlphaFoldDB" id="A0A438I9R4"/>
<gene>
    <name evidence="2" type="primary">RGA4_60</name>
    <name evidence="2" type="ORF">CK203_035032</name>
</gene>
<accession>A0A438I9R4</accession>
<dbReference type="InterPro" id="IPR032675">
    <property type="entry name" value="LRR_dom_sf"/>
</dbReference>